<feature type="signal peptide" evidence="1">
    <location>
        <begin position="1"/>
        <end position="22"/>
    </location>
</feature>
<keyword evidence="1" id="KW-0732">Signal</keyword>
<sequence>MKRTALILLSAIYLLSCTGISANSQYCCGVLQSTTLSESPKAACKMNIPMKSCCKSKKQYFKVKDQHVSPSAFGFYTKLAPAMAVLYLPFISNLNIPVREIVYFNNHAPPDRRHATPSYILNCTYRI</sequence>
<feature type="chain" id="PRO_5032670499" evidence="1">
    <location>
        <begin position="23"/>
        <end position="127"/>
    </location>
</feature>
<evidence type="ECO:0000256" key="1">
    <source>
        <dbReference type="SAM" id="SignalP"/>
    </source>
</evidence>
<dbReference type="OrthoDB" id="676308at2"/>
<dbReference type="RefSeq" id="WP_096349426.1">
    <property type="nucleotide sequence ID" value="NZ_AP017313.1"/>
</dbReference>
<evidence type="ECO:0000313" key="2">
    <source>
        <dbReference type="EMBL" id="MBB3058090.1"/>
    </source>
</evidence>
<dbReference type="AlphaFoldDB" id="A0A839SML9"/>
<accession>A0A839SML9</accession>
<dbReference type="EMBL" id="JACHWX010000017">
    <property type="protein sequence ID" value="MBB3058090.1"/>
    <property type="molecule type" value="Genomic_DNA"/>
</dbReference>
<name>A0A839SML9_9SPHI</name>
<reference evidence="2" key="1">
    <citation type="submission" date="2020-08" db="EMBL/GenBank/DDBJ databases">
        <title>Genomic Encyclopedia of Type Strains, Phase III (KMG-III): the genomes of soil and plant-associated and newly described type strains.</title>
        <authorList>
            <person name="Whitman W."/>
        </authorList>
    </citation>
    <scope>NUCLEOTIDE SEQUENCE [LARGE SCALE GENOMIC DNA]</scope>
    <source>
        <strain evidence="2">CECT 8628</strain>
    </source>
</reference>
<comment type="caution">
    <text evidence="2">The sequence shown here is derived from an EMBL/GenBank/DDBJ whole genome shotgun (WGS) entry which is preliminary data.</text>
</comment>
<dbReference type="InterPro" id="IPR058060">
    <property type="entry name" value="HYC_CC_PP"/>
</dbReference>
<gene>
    <name evidence="2" type="ORF">FHS11_004536</name>
</gene>
<dbReference type="Pfam" id="PF26622">
    <property type="entry name" value="DUF8199"/>
    <property type="match status" value="1"/>
</dbReference>
<evidence type="ECO:0000313" key="3">
    <source>
        <dbReference type="Proteomes" id="UP000539265"/>
    </source>
</evidence>
<protein>
    <submittedName>
        <fullName evidence="2">Uncharacterized protein</fullName>
    </submittedName>
</protein>
<dbReference type="Proteomes" id="UP000539265">
    <property type="component" value="Unassembled WGS sequence"/>
</dbReference>
<dbReference type="InterPro" id="IPR058512">
    <property type="entry name" value="DUF8199"/>
</dbReference>
<keyword evidence="3" id="KW-1185">Reference proteome</keyword>
<dbReference type="NCBIfam" id="NF047658">
    <property type="entry name" value="HYC_CC_PP"/>
    <property type="match status" value="1"/>
</dbReference>
<proteinExistence type="predicted"/>
<organism evidence="2 3">
    <name type="scientific">Mucilaginibacter gotjawali</name>
    <dbReference type="NCBI Taxonomy" id="1550579"/>
    <lineage>
        <taxon>Bacteria</taxon>
        <taxon>Pseudomonadati</taxon>
        <taxon>Bacteroidota</taxon>
        <taxon>Sphingobacteriia</taxon>
        <taxon>Sphingobacteriales</taxon>
        <taxon>Sphingobacteriaceae</taxon>
        <taxon>Mucilaginibacter</taxon>
    </lineage>
</organism>